<reference evidence="3" key="1">
    <citation type="journal article" date="2019" name="Int. J. Syst. Evol. Microbiol.">
        <title>The Global Catalogue of Microorganisms (GCM) 10K type strain sequencing project: providing services to taxonomists for standard genome sequencing and annotation.</title>
        <authorList>
            <consortium name="The Broad Institute Genomics Platform"/>
            <consortium name="The Broad Institute Genome Sequencing Center for Infectious Disease"/>
            <person name="Wu L."/>
            <person name="Ma J."/>
        </authorList>
    </citation>
    <scope>NUCLEOTIDE SEQUENCE [LARGE SCALE GENOMIC DNA]</scope>
    <source>
        <strain evidence="3">CCUG 66188</strain>
    </source>
</reference>
<name>A0ABV9KS14_9BACT</name>
<evidence type="ECO:0000313" key="3">
    <source>
        <dbReference type="Proteomes" id="UP001596023"/>
    </source>
</evidence>
<evidence type="ECO:0000313" key="2">
    <source>
        <dbReference type="EMBL" id="MFC4672758.1"/>
    </source>
</evidence>
<dbReference type="EMBL" id="JBHSGN010000025">
    <property type="protein sequence ID" value="MFC4672758.1"/>
    <property type="molecule type" value="Genomic_DNA"/>
</dbReference>
<sequence>MNFVSIASFSLLLIVLASCNTAPENKQDNKIIASYKIIYDSMEDYPGSDRHTLTIGIDSALTLNQLYSISDSIIRKNGNHGKSFNIAYRMADQRLGYLIYNDLYAETKMDSVRYETVISREEKDNTITVQNNNVPSQTKDDPNQYSAIGSWQNDFGLYDIFIEDGVYYLKNRYIDGSGNTEKLSVKKRNGQLIFNVEGDDTEYFIIKRDGLYIYDSFGELGTIYKNRF</sequence>
<proteinExistence type="predicted"/>
<dbReference type="Proteomes" id="UP001596023">
    <property type="component" value="Unassembled WGS sequence"/>
</dbReference>
<comment type="caution">
    <text evidence="2">The sequence shown here is derived from an EMBL/GenBank/DDBJ whole genome shotgun (WGS) entry which is preliminary data.</text>
</comment>
<feature type="signal peptide" evidence="1">
    <location>
        <begin position="1"/>
        <end position="22"/>
    </location>
</feature>
<keyword evidence="3" id="KW-1185">Reference proteome</keyword>
<accession>A0ABV9KS14</accession>
<gene>
    <name evidence="2" type="ORF">ACFO6W_03520</name>
</gene>
<feature type="chain" id="PRO_5046085205" description="Lipoprotein" evidence="1">
    <location>
        <begin position="23"/>
        <end position="228"/>
    </location>
</feature>
<dbReference type="RefSeq" id="WP_379993963.1">
    <property type="nucleotide sequence ID" value="NZ_JBHSGN010000025.1"/>
</dbReference>
<evidence type="ECO:0008006" key="4">
    <source>
        <dbReference type="Google" id="ProtNLM"/>
    </source>
</evidence>
<protein>
    <recommendedName>
        <fullName evidence="4">Lipoprotein</fullName>
    </recommendedName>
</protein>
<evidence type="ECO:0000256" key="1">
    <source>
        <dbReference type="SAM" id="SignalP"/>
    </source>
</evidence>
<keyword evidence="1" id="KW-0732">Signal</keyword>
<organism evidence="2 3">
    <name type="scientific">Dysgonomonas termitidis</name>
    <dbReference type="NCBI Taxonomy" id="1516126"/>
    <lineage>
        <taxon>Bacteria</taxon>
        <taxon>Pseudomonadati</taxon>
        <taxon>Bacteroidota</taxon>
        <taxon>Bacteroidia</taxon>
        <taxon>Bacteroidales</taxon>
        <taxon>Dysgonomonadaceae</taxon>
        <taxon>Dysgonomonas</taxon>
    </lineage>
</organism>